<dbReference type="GO" id="GO:0046427">
    <property type="term" value="P:positive regulation of receptor signaling pathway via JAK-STAT"/>
    <property type="evidence" value="ECO:0007669"/>
    <property type="project" value="TreeGrafter"/>
</dbReference>
<proteinExistence type="evidence at transcript level"/>
<dbReference type="GO" id="GO:0008284">
    <property type="term" value="P:positive regulation of cell population proliferation"/>
    <property type="evidence" value="ECO:0007669"/>
    <property type="project" value="TreeGrafter"/>
</dbReference>
<evidence type="ECO:0000256" key="6">
    <source>
        <dbReference type="RuleBase" id="RU003618"/>
    </source>
</evidence>
<dbReference type="EMBL" id="LC055146">
    <property type="protein sequence ID" value="BAT33109.1"/>
    <property type="molecule type" value="mRNA"/>
</dbReference>
<feature type="chain" id="PRO_5006614251" evidence="7">
    <location>
        <begin position="33"/>
        <end position="230"/>
    </location>
</feature>
<dbReference type="GO" id="GO:0005615">
    <property type="term" value="C:extracellular space"/>
    <property type="evidence" value="ECO:0007669"/>
    <property type="project" value="TreeGrafter"/>
</dbReference>
<evidence type="ECO:0000256" key="5">
    <source>
        <dbReference type="ARBA" id="ARBA00023157"/>
    </source>
</evidence>
<keyword evidence="5" id="KW-1015">Disulfide bond</keyword>
<comment type="similarity">
    <text evidence="2 6">Belongs to the somatotropin/prolactin family.</text>
</comment>
<dbReference type="PRINTS" id="PR00836">
    <property type="entry name" value="SOMATOTROPIN"/>
</dbReference>
<dbReference type="AlphaFoldDB" id="A0A0S3MSE7"/>
<dbReference type="InterPro" id="IPR001400">
    <property type="entry name" value="Somatotropin/Prolactin"/>
</dbReference>
<evidence type="ECO:0000256" key="3">
    <source>
        <dbReference type="ARBA" id="ARBA00022525"/>
    </source>
</evidence>
<feature type="signal peptide" evidence="7">
    <location>
        <begin position="1"/>
        <end position="32"/>
    </location>
</feature>
<evidence type="ECO:0000256" key="1">
    <source>
        <dbReference type="ARBA" id="ARBA00004613"/>
    </source>
</evidence>
<evidence type="ECO:0000256" key="7">
    <source>
        <dbReference type="SAM" id="SignalP"/>
    </source>
</evidence>
<dbReference type="PROSITE" id="PS00338">
    <property type="entry name" value="SOMATOTROPIN_2"/>
    <property type="match status" value="1"/>
</dbReference>
<evidence type="ECO:0000256" key="4">
    <source>
        <dbReference type="ARBA" id="ARBA00022702"/>
    </source>
</evidence>
<dbReference type="PANTHER" id="PTHR11417">
    <property type="entry name" value="SOMATOTROPIN,PROLACTIN"/>
    <property type="match status" value="1"/>
</dbReference>
<dbReference type="Pfam" id="PF00103">
    <property type="entry name" value="Hormone_1"/>
    <property type="match status" value="1"/>
</dbReference>
<evidence type="ECO:0000313" key="8">
    <source>
        <dbReference type="EMBL" id="BAT33109.1"/>
    </source>
</evidence>
<reference evidence="8" key="1">
    <citation type="journal article" date="2015" name="Gen. Comp. Endocrinol.">
        <title>Discovery of conventional prolactin from the holocephalan elephant fish, Callorhinchus milii.</title>
        <authorList>
            <person name="Yamaguchi Y."/>
            <person name="Takagi W."/>
            <person name="Kuraku S."/>
            <person name="Moriyama S."/>
            <person name="Bell J.D."/>
            <person name="Seale A.P."/>
            <person name="Lerner D.T."/>
            <person name="Grau E.G."/>
            <person name="Hyodo S."/>
        </authorList>
    </citation>
    <scope>NUCLEOTIDE SEQUENCE</scope>
    <source>
        <tissue evidence="8">Pituitary</tissue>
    </source>
</reference>
<keyword evidence="3" id="KW-0964">Secreted</keyword>
<accession>A0A0S3MSE7</accession>
<sequence>MFDVQSSRQISAPGLLLMIVLVPGIWTTESEAISEPLGHKQSQQISLSDHCDRLIGLSIRVHALSNDIFNDFSEYYKHGQGHAMGWKAGSRCPNSSVATPNNKEQAQKLSVGEVLNLVTALVGYWHEPVRYLVAQFGNSSVGSGHLLRRSVEMDEQMRRLAQGMPKVAERVGLADLAAQQRQRWTEESPGDACSRTLQVHSLLSCFRRDSHKIVSFLKLLRCRLPHAVSC</sequence>
<evidence type="ECO:0000256" key="2">
    <source>
        <dbReference type="ARBA" id="ARBA00008474"/>
    </source>
</evidence>
<keyword evidence="4 6" id="KW-0372">Hormone</keyword>
<dbReference type="Gene3D" id="1.20.1250.10">
    <property type="match status" value="1"/>
</dbReference>
<dbReference type="InterPro" id="IPR018116">
    <property type="entry name" value="Somatotropin_CS"/>
</dbReference>
<keyword evidence="7" id="KW-0732">Signal</keyword>
<dbReference type="PANTHER" id="PTHR11417:SF5">
    <property type="entry name" value="PROLACTIN"/>
    <property type="match status" value="1"/>
</dbReference>
<dbReference type="SUPFAM" id="SSF47266">
    <property type="entry name" value="4-helical cytokines"/>
    <property type="match status" value="1"/>
</dbReference>
<name>A0A0S3MSE7_CALMI</name>
<dbReference type="GO" id="GO:0031667">
    <property type="term" value="P:response to nutrient levels"/>
    <property type="evidence" value="ECO:0007669"/>
    <property type="project" value="TreeGrafter"/>
</dbReference>
<organism evidence="8">
    <name type="scientific">Callorhinchus milii</name>
    <name type="common">Ghost shark</name>
    <dbReference type="NCBI Taxonomy" id="7868"/>
    <lineage>
        <taxon>Eukaryota</taxon>
        <taxon>Metazoa</taxon>
        <taxon>Chordata</taxon>
        <taxon>Craniata</taxon>
        <taxon>Vertebrata</taxon>
        <taxon>Chondrichthyes</taxon>
        <taxon>Holocephali</taxon>
        <taxon>Chimaeriformes</taxon>
        <taxon>Callorhinchidae</taxon>
        <taxon>Callorhinchus</taxon>
    </lineage>
</organism>
<dbReference type="GO" id="GO:0005179">
    <property type="term" value="F:hormone activity"/>
    <property type="evidence" value="ECO:0007669"/>
    <property type="project" value="UniProtKB-KW"/>
</dbReference>
<comment type="subcellular location">
    <subcellularLocation>
        <location evidence="1 6">Secreted</location>
    </subcellularLocation>
</comment>
<dbReference type="InterPro" id="IPR009079">
    <property type="entry name" value="4_helix_cytokine-like_core"/>
</dbReference>
<protein>
    <submittedName>
        <fullName evidence="8">Prolactin 1</fullName>
    </submittedName>
</protein>